<reference evidence="8" key="2">
    <citation type="submission" date="2021-08" db="EMBL/GenBank/DDBJ databases">
        <authorList>
            <person name="Dalcin Martins P."/>
        </authorList>
    </citation>
    <scope>NUCLEOTIDE SEQUENCE</scope>
    <source>
        <strain evidence="8">MAG_39</strain>
    </source>
</reference>
<reference evidence="8" key="1">
    <citation type="journal article" date="2021" name="bioRxiv">
        <title>Unraveling nitrogen, sulfur and carbon metabolic pathways and microbial community transcriptional responses to substrate deprivation and toxicity stresses in a bioreactor mimicking anoxic brackish coastal sediment conditions.</title>
        <authorList>
            <person name="Martins P.D."/>
            <person name="Echeveste M.J."/>
            <person name="Arshad A."/>
            <person name="Kurth J."/>
            <person name="Ouboter H."/>
            <person name="Jetten M.S.M."/>
            <person name="Welte C.U."/>
        </authorList>
    </citation>
    <scope>NUCLEOTIDE SEQUENCE</scope>
    <source>
        <strain evidence="8">MAG_39</strain>
    </source>
</reference>
<dbReference type="InterPro" id="IPR051269">
    <property type="entry name" value="Fe-S_cluster_ET"/>
</dbReference>
<dbReference type="SUPFAM" id="SSF54862">
    <property type="entry name" value="4Fe-4S ferredoxins"/>
    <property type="match status" value="1"/>
</dbReference>
<dbReference type="PANTHER" id="PTHR36923:SF3">
    <property type="entry name" value="FERREDOXIN"/>
    <property type="match status" value="1"/>
</dbReference>
<dbReference type="GO" id="GO:0051536">
    <property type="term" value="F:iron-sulfur cluster binding"/>
    <property type="evidence" value="ECO:0007669"/>
    <property type="project" value="UniProtKB-KW"/>
</dbReference>
<dbReference type="Proteomes" id="UP000705867">
    <property type="component" value="Unassembled WGS sequence"/>
</dbReference>
<dbReference type="PROSITE" id="PS51379">
    <property type="entry name" value="4FE4S_FER_2"/>
    <property type="match status" value="2"/>
</dbReference>
<evidence type="ECO:0000256" key="5">
    <source>
        <dbReference type="ARBA" id="ARBA00023014"/>
    </source>
</evidence>
<gene>
    <name evidence="8" type="ORF">K8I29_06070</name>
</gene>
<comment type="function">
    <text evidence="6">Ferredoxins are iron-sulfur proteins that transfer electrons in a wide variety of metabolic reactions.</text>
</comment>
<dbReference type="Gene3D" id="3.30.70.20">
    <property type="match status" value="1"/>
</dbReference>
<dbReference type="GO" id="GO:0009055">
    <property type="term" value="F:electron transfer activity"/>
    <property type="evidence" value="ECO:0007669"/>
    <property type="project" value="UniProtKB-UniRule"/>
</dbReference>
<feature type="domain" description="4Fe-4S ferredoxin-type" evidence="7">
    <location>
        <begin position="31"/>
        <end position="60"/>
    </location>
</feature>
<dbReference type="InterPro" id="IPR017896">
    <property type="entry name" value="4Fe4S_Fe-S-bd"/>
</dbReference>
<keyword evidence="3 6" id="KW-0249">Electron transport</keyword>
<sequence>MATPTVDHDLCIGCGSCVEVCPQVFELRDDKAWVINPDKCDSCDCEEAANICPVEAIKLE</sequence>
<dbReference type="PROSITE" id="PS00198">
    <property type="entry name" value="4FE4S_FER_1"/>
    <property type="match status" value="1"/>
</dbReference>
<evidence type="ECO:0000256" key="2">
    <source>
        <dbReference type="ARBA" id="ARBA00022723"/>
    </source>
</evidence>
<evidence type="ECO:0000256" key="3">
    <source>
        <dbReference type="ARBA" id="ARBA00022982"/>
    </source>
</evidence>
<organism evidence="8 9">
    <name type="scientific">Candidatus Nitrobium versatile</name>
    <dbReference type="NCBI Taxonomy" id="2884831"/>
    <lineage>
        <taxon>Bacteria</taxon>
        <taxon>Pseudomonadati</taxon>
        <taxon>Nitrospirota</taxon>
        <taxon>Nitrospiria</taxon>
        <taxon>Nitrospirales</taxon>
        <taxon>Nitrospiraceae</taxon>
        <taxon>Candidatus Nitrobium</taxon>
    </lineage>
</organism>
<dbReference type="Pfam" id="PF13370">
    <property type="entry name" value="Fer4_13"/>
    <property type="match status" value="1"/>
</dbReference>
<dbReference type="AlphaFoldDB" id="A0A953JBK8"/>
<protein>
    <recommendedName>
        <fullName evidence="6">Ferredoxin</fullName>
    </recommendedName>
</protein>
<keyword evidence="4 6" id="KW-0408">Iron</keyword>
<evidence type="ECO:0000313" key="9">
    <source>
        <dbReference type="Proteomes" id="UP000705867"/>
    </source>
</evidence>
<keyword evidence="5 6" id="KW-0411">Iron-sulfur</keyword>
<dbReference type="PRINTS" id="PR00352">
    <property type="entry name" value="3FE4SFRDOXIN"/>
</dbReference>
<evidence type="ECO:0000256" key="4">
    <source>
        <dbReference type="ARBA" id="ARBA00023004"/>
    </source>
</evidence>
<dbReference type="PANTHER" id="PTHR36923">
    <property type="entry name" value="FERREDOXIN"/>
    <property type="match status" value="1"/>
</dbReference>
<proteinExistence type="predicted"/>
<dbReference type="EMBL" id="JAIOIV010000044">
    <property type="protein sequence ID" value="MBZ0155769.1"/>
    <property type="molecule type" value="Genomic_DNA"/>
</dbReference>
<dbReference type="InterPro" id="IPR017900">
    <property type="entry name" value="4Fe4S_Fe_S_CS"/>
</dbReference>
<name>A0A953JBK8_9BACT</name>
<keyword evidence="1 6" id="KW-0813">Transport</keyword>
<dbReference type="GO" id="GO:0005506">
    <property type="term" value="F:iron ion binding"/>
    <property type="evidence" value="ECO:0007669"/>
    <property type="project" value="UniProtKB-UniRule"/>
</dbReference>
<accession>A0A953JBK8</accession>
<dbReference type="InterPro" id="IPR001080">
    <property type="entry name" value="3Fe4S_ferredoxin"/>
</dbReference>
<feature type="domain" description="4Fe-4S ferredoxin-type" evidence="7">
    <location>
        <begin position="2"/>
        <end position="30"/>
    </location>
</feature>
<keyword evidence="2 6" id="KW-0479">Metal-binding</keyword>
<evidence type="ECO:0000256" key="6">
    <source>
        <dbReference type="RuleBase" id="RU368020"/>
    </source>
</evidence>
<evidence type="ECO:0000313" key="8">
    <source>
        <dbReference type="EMBL" id="MBZ0155769.1"/>
    </source>
</evidence>
<comment type="caution">
    <text evidence="8">The sequence shown here is derived from an EMBL/GenBank/DDBJ whole genome shotgun (WGS) entry which is preliminary data.</text>
</comment>
<evidence type="ECO:0000256" key="1">
    <source>
        <dbReference type="ARBA" id="ARBA00022448"/>
    </source>
</evidence>
<evidence type="ECO:0000259" key="7">
    <source>
        <dbReference type="PROSITE" id="PS51379"/>
    </source>
</evidence>